<dbReference type="AlphaFoldDB" id="A0A087X339"/>
<feature type="coiled-coil region" evidence="10">
    <location>
        <begin position="363"/>
        <end position="390"/>
    </location>
</feature>
<evidence type="ECO:0000256" key="11">
    <source>
        <dbReference type="SAM" id="Phobius"/>
    </source>
</evidence>
<keyword evidence="10" id="KW-0175">Coiled coil</keyword>
<evidence type="ECO:0000256" key="1">
    <source>
        <dbReference type="ARBA" id="ARBA00004370"/>
    </source>
</evidence>
<dbReference type="GO" id="GO:0005102">
    <property type="term" value="F:signaling receptor binding"/>
    <property type="evidence" value="ECO:0007669"/>
    <property type="project" value="TreeGrafter"/>
</dbReference>
<dbReference type="PROSITE" id="PS50835">
    <property type="entry name" value="IG_LIKE"/>
    <property type="match status" value="2"/>
</dbReference>
<dbReference type="FunFam" id="2.60.40.10:FF:000088">
    <property type="entry name" value="Butyrophilin subfamily 1 member A1"/>
    <property type="match status" value="1"/>
</dbReference>
<dbReference type="Gene3D" id="2.60.40.10">
    <property type="entry name" value="Immunoglobulins"/>
    <property type="match status" value="2"/>
</dbReference>
<evidence type="ECO:0000256" key="8">
    <source>
        <dbReference type="ARBA" id="ARBA00023319"/>
    </source>
</evidence>
<dbReference type="GO" id="GO:0009897">
    <property type="term" value="C:external side of plasma membrane"/>
    <property type="evidence" value="ECO:0007669"/>
    <property type="project" value="TreeGrafter"/>
</dbReference>
<dbReference type="GO" id="GO:0042110">
    <property type="term" value="P:T cell activation"/>
    <property type="evidence" value="ECO:0007669"/>
    <property type="project" value="UniProtKB-ARBA"/>
</dbReference>
<evidence type="ECO:0000256" key="6">
    <source>
        <dbReference type="ARBA" id="ARBA00023157"/>
    </source>
</evidence>
<dbReference type="EMBL" id="AYCK01012279">
    <property type="status" value="NOT_ANNOTATED_CDS"/>
    <property type="molecule type" value="Genomic_DNA"/>
</dbReference>
<keyword evidence="7" id="KW-0325">Glycoprotein</keyword>
<name>A0A087X339_POEFO</name>
<protein>
    <recommendedName>
        <fullName evidence="12">Ig-like domain-containing protein</fullName>
    </recommendedName>
</protein>
<evidence type="ECO:0000256" key="2">
    <source>
        <dbReference type="ARBA" id="ARBA00022692"/>
    </source>
</evidence>
<keyword evidence="4 11" id="KW-1133">Transmembrane helix</keyword>
<evidence type="ECO:0000313" key="13">
    <source>
        <dbReference type="Ensembl" id="ENSPFOP00000000192.2"/>
    </source>
</evidence>
<evidence type="ECO:0000256" key="10">
    <source>
        <dbReference type="SAM" id="Coils"/>
    </source>
</evidence>
<keyword evidence="14" id="KW-1185">Reference proteome</keyword>
<dbReference type="Proteomes" id="UP000028760">
    <property type="component" value="Unassembled WGS sequence"/>
</dbReference>
<reference evidence="13" key="2">
    <citation type="submission" date="2025-08" db="UniProtKB">
        <authorList>
            <consortium name="Ensembl"/>
        </authorList>
    </citation>
    <scope>IDENTIFICATION</scope>
</reference>
<dbReference type="Pfam" id="PF07686">
    <property type="entry name" value="V-set"/>
    <property type="match status" value="1"/>
</dbReference>
<evidence type="ECO:0000259" key="12">
    <source>
        <dbReference type="PROSITE" id="PS50835"/>
    </source>
</evidence>
<keyword evidence="6" id="KW-1015">Disulfide bond</keyword>
<dbReference type="FunFam" id="2.60.40.10:FF:000142">
    <property type="entry name" value="V-set domain-containing T-cell activation inhibitor 1"/>
    <property type="match status" value="1"/>
</dbReference>
<dbReference type="InterPro" id="IPR013783">
    <property type="entry name" value="Ig-like_fold"/>
</dbReference>
<feature type="coiled-coil region" evidence="10">
    <location>
        <begin position="230"/>
        <end position="315"/>
    </location>
</feature>
<dbReference type="SUPFAM" id="SSF48726">
    <property type="entry name" value="Immunoglobulin"/>
    <property type="match status" value="2"/>
</dbReference>
<feature type="domain" description="Ig-like" evidence="12">
    <location>
        <begin position="1"/>
        <end position="85"/>
    </location>
</feature>
<dbReference type="GO" id="GO:0001817">
    <property type="term" value="P:regulation of cytokine production"/>
    <property type="evidence" value="ECO:0007669"/>
    <property type="project" value="TreeGrafter"/>
</dbReference>
<dbReference type="GO" id="GO:1903037">
    <property type="term" value="P:regulation of leukocyte cell-cell adhesion"/>
    <property type="evidence" value="ECO:0007669"/>
    <property type="project" value="UniProtKB-ARBA"/>
</dbReference>
<sequence length="391" mass="44482">MLGDDVVLPCHLGGSVNPDELVLEWGRLDLNPRFVFMWFEGSENVNEQNTAYKGRTSLFTDRLKDGDVSLRLTAVKHSDNGRFRCYNPKEMKADSVDLLVGSASSPGASLSGLDVSSSGVMLDCSAAGWYPEPEMFWLDGDGNIMSAGAAEKSTDPDGVYTVSSRVTVEKRNNNNFTCRVQQRDINQSRETHIHVPDDFFINESSCSVSISFNVILVVMVVLGVAFIIWMKKQNKKVKKLKKISEEQKKLIKAARLKEDLEKSNKDQKIIDQQIKSLTEMLEELKEQKKQLTDQMKEAEKMIEEDEKKFKAVDDEVTNQTGNMIEKKAQGYLKLKETITESKEKLTERKKGHLKVGFITDKLIKRTNDEINKLKERKQEIENHVKKIQKQL</sequence>
<evidence type="ECO:0000256" key="7">
    <source>
        <dbReference type="ARBA" id="ARBA00023180"/>
    </source>
</evidence>
<dbReference type="GO" id="GO:0050863">
    <property type="term" value="P:regulation of T cell activation"/>
    <property type="evidence" value="ECO:0007669"/>
    <property type="project" value="UniProtKB-ARBA"/>
</dbReference>
<evidence type="ECO:0000256" key="3">
    <source>
        <dbReference type="ARBA" id="ARBA00022729"/>
    </source>
</evidence>
<reference evidence="14" key="1">
    <citation type="submission" date="2013-10" db="EMBL/GenBank/DDBJ databases">
        <authorList>
            <person name="Schartl M."/>
            <person name="Warren W."/>
        </authorList>
    </citation>
    <scope>NUCLEOTIDE SEQUENCE [LARGE SCALE GENOMIC DNA]</scope>
    <source>
        <strain evidence="14">female</strain>
    </source>
</reference>
<evidence type="ECO:0000256" key="9">
    <source>
        <dbReference type="ARBA" id="ARBA00038221"/>
    </source>
</evidence>
<dbReference type="InterPro" id="IPR050504">
    <property type="entry name" value="IgSF_BTN/MOG"/>
</dbReference>
<dbReference type="Ensembl" id="ENSPFOT00000000193.2">
    <property type="protein sequence ID" value="ENSPFOP00000000192.2"/>
    <property type="gene ID" value="ENSPFOG00000000213.2"/>
</dbReference>
<accession>A0A087X339</accession>
<dbReference type="eggNOG" id="ENOG502QSRZ">
    <property type="taxonomic scope" value="Eukaryota"/>
</dbReference>
<dbReference type="InterPro" id="IPR007110">
    <property type="entry name" value="Ig-like_dom"/>
</dbReference>
<keyword evidence="3" id="KW-0732">Signal</keyword>
<dbReference type="GeneTree" id="ENSGT01050000244843"/>
<dbReference type="GO" id="GO:0050852">
    <property type="term" value="P:T cell receptor signaling pathway"/>
    <property type="evidence" value="ECO:0007669"/>
    <property type="project" value="TreeGrafter"/>
</dbReference>
<dbReference type="InterPro" id="IPR036179">
    <property type="entry name" value="Ig-like_dom_sf"/>
</dbReference>
<keyword evidence="5 11" id="KW-0472">Membrane</keyword>
<reference evidence="13" key="3">
    <citation type="submission" date="2025-09" db="UniProtKB">
        <authorList>
            <consortium name="Ensembl"/>
        </authorList>
    </citation>
    <scope>IDENTIFICATION</scope>
</reference>
<evidence type="ECO:0000256" key="4">
    <source>
        <dbReference type="ARBA" id="ARBA00022989"/>
    </source>
</evidence>
<proteinExistence type="inferred from homology"/>
<comment type="similarity">
    <text evidence="9">Belongs to the SKINT family.</text>
</comment>
<feature type="transmembrane region" description="Helical" evidence="11">
    <location>
        <begin position="210"/>
        <end position="230"/>
    </location>
</feature>
<dbReference type="Pfam" id="PF22705">
    <property type="entry name" value="C2-set_3"/>
    <property type="match status" value="1"/>
</dbReference>
<feature type="domain" description="Ig-like" evidence="12">
    <location>
        <begin position="88"/>
        <end position="194"/>
    </location>
</feature>
<evidence type="ECO:0000313" key="14">
    <source>
        <dbReference type="Proteomes" id="UP000028760"/>
    </source>
</evidence>
<dbReference type="PANTHER" id="PTHR24100:SF151">
    <property type="entry name" value="ICOS LIGAND"/>
    <property type="match status" value="1"/>
</dbReference>
<comment type="subcellular location">
    <subcellularLocation>
        <location evidence="1">Membrane</location>
    </subcellularLocation>
</comment>
<keyword evidence="8" id="KW-0393">Immunoglobulin domain</keyword>
<organism evidence="13 14">
    <name type="scientific">Poecilia formosa</name>
    <name type="common">Amazon molly</name>
    <name type="synonym">Limia formosa</name>
    <dbReference type="NCBI Taxonomy" id="48698"/>
    <lineage>
        <taxon>Eukaryota</taxon>
        <taxon>Metazoa</taxon>
        <taxon>Chordata</taxon>
        <taxon>Craniata</taxon>
        <taxon>Vertebrata</taxon>
        <taxon>Euteleostomi</taxon>
        <taxon>Actinopterygii</taxon>
        <taxon>Neopterygii</taxon>
        <taxon>Teleostei</taxon>
        <taxon>Neoteleostei</taxon>
        <taxon>Acanthomorphata</taxon>
        <taxon>Ovalentaria</taxon>
        <taxon>Atherinomorphae</taxon>
        <taxon>Cyprinodontiformes</taxon>
        <taxon>Poeciliidae</taxon>
        <taxon>Poeciliinae</taxon>
        <taxon>Poecilia</taxon>
    </lineage>
</organism>
<dbReference type="STRING" id="48698.ENSPFOP00000000192"/>
<dbReference type="InterPro" id="IPR053896">
    <property type="entry name" value="BTN3A2-like_Ig-C"/>
</dbReference>
<evidence type="ECO:0000256" key="5">
    <source>
        <dbReference type="ARBA" id="ARBA00023136"/>
    </source>
</evidence>
<dbReference type="InterPro" id="IPR013106">
    <property type="entry name" value="Ig_V-set"/>
</dbReference>
<keyword evidence="2 11" id="KW-0812">Transmembrane</keyword>
<dbReference type="PANTHER" id="PTHR24100">
    <property type="entry name" value="BUTYROPHILIN"/>
    <property type="match status" value="1"/>
</dbReference>